<dbReference type="Gene3D" id="3.90.1150.200">
    <property type="match status" value="1"/>
</dbReference>
<name>A0ABY9WKR8_9BACT</name>
<dbReference type="SUPFAM" id="SSF159888">
    <property type="entry name" value="YdhG-like"/>
    <property type="match status" value="1"/>
</dbReference>
<dbReference type="RefSeq" id="WP_395817214.1">
    <property type="nucleotide sequence ID" value="NZ_CP043494.1"/>
</dbReference>
<dbReference type="InterPro" id="IPR014922">
    <property type="entry name" value="YdhG-like"/>
</dbReference>
<keyword evidence="3" id="KW-1185">Reference proteome</keyword>
<evidence type="ECO:0000313" key="2">
    <source>
        <dbReference type="EMBL" id="WNG44431.1"/>
    </source>
</evidence>
<protein>
    <submittedName>
        <fullName evidence="2">DUF1801 domain-containing protein</fullName>
    </submittedName>
</protein>
<evidence type="ECO:0000259" key="1">
    <source>
        <dbReference type="Pfam" id="PF08818"/>
    </source>
</evidence>
<evidence type="ECO:0000313" key="3">
    <source>
        <dbReference type="Proteomes" id="UP001611383"/>
    </source>
</evidence>
<reference evidence="2 3" key="1">
    <citation type="submission" date="2019-08" db="EMBL/GenBank/DDBJ databases">
        <title>Archangium and Cystobacter genomes.</title>
        <authorList>
            <person name="Chen I.-C.K."/>
            <person name="Wielgoss S."/>
        </authorList>
    </citation>
    <scope>NUCLEOTIDE SEQUENCE [LARGE SCALE GENOMIC DNA]</scope>
    <source>
        <strain evidence="2 3">Cbm 6</strain>
    </source>
</reference>
<dbReference type="EMBL" id="CP043494">
    <property type="protein sequence ID" value="WNG44431.1"/>
    <property type="molecule type" value="Genomic_DNA"/>
</dbReference>
<sequence length="139" mass="15705">MKTTRTRPAKRSASETEDVETFLASLEHPFKQEILALRQLILGADPSIAEGIKWNAPSFRTSEYFATFQLRAKDGVQLILHLGAKKRDTAVSGIAIADPESLLDWLAKDRASVKFRDLKDIEAKRSAFAELIRQWLKHV</sequence>
<proteinExistence type="predicted"/>
<dbReference type="Proteomes" id="UP001611383">
    <property type="component" value="Chromosome"/>
</dbReference>
<organism evidence="2 3">
    <name type="scientific">Archangium minus</name>
    <dbReference type="NCBI Taxonomy" id="83450"/>
    <lineage>
        <taxon>Bacteria</taxon>
        <taxon>Pseudomonadati</taxon>
        <taxon>Myxococcota</taxon>
        <taxon>Myxococcia</taxon>
        <taxon>Myxococcales</taxon>
        <taxon>Cystobacterineae</taxon>
        <taxon>Archangiaceae</taxon>
        <taxon>Archangium</taxon>
    </lineage>
</organism>
<gene>
    <name evidence="2" type="ORF">F0U60_10155</name>
</gene>
<dbReference type="Pfam" id="PF08818">
    <property type="entry name" value="DUF1801"/>
    <property type="match status" value="1"/>
</dbReference>
<feature type="domain" description="YdhG-like" evidence="1">
    <location>
        <begin position="31"/>
        <end position="136"/>
    </location>
</feature>
<accession>A0ABY9WKR8</accession>